<evidence type="ECO:0000256" key="1">
    <source>
        <dbReference type="SAM" id="MobiDB-lite"/>
    </source>
</evidence>
<feature type="region of interest" description="Disordered" evidence="1">
    <location>
        <begin position="35"/>
        <end position="55"/>
    </location>
</feature>
<accession>A0A9W9X001</accession>
<keyword evidence="3" id="KW-1185">Reference proteome</keyword>
<dbReference type="Proteomes" id="UP001147760">
    <property type="component" value="Unassembled WGS sequence"/>
</dbReference>
<name>A0A9W9X001_9EURO</name>
<evidence type="ECO:0000313" key="3">
    <source>
        <dbReference type="Proteomes" id="UP001147760"/>
    </source>
</evidence>
<reference evidence="2" key="2">
    <citation type="journal article" date="2023" name="IMA Fungus">
        <title>Comparative genomic study of the Penicillium genus elucidates a diverse pangenome and 15 lateral gene transfer events.</title>
        <authorList>
            <person name="Petersen C."/>
            <person name="Sorensen T."/>
            <person name="Nielsen M.R."/>
            <person name="Sondergaard T.E."/>
            <person name="Sorensen J.L."/>
            <person name="Fitzpatrick D.A."/>
            <person name="Frisvad J.C."/>
            <person name="Nielsen K.L."/>
        </authorList>
    </citation>
    <scope>NUCLEOTIDE SEQUENCE</scope>
    <source>
        <strain evidence="2">IBT 17660</strain>
    </source>
</reference>
<proteinExistence type="predicted"/>
<dbReference type="AlphaFoldDB" id="A0A9W9X001"/>
<dbReference type="OrthoDB" id="10378699at2759"/>
<sequence>MSYTLDLLDVNSIVTASGNTASGTAGRGVVTFTTTHESQTLPAAGRRSPRSTPLEPHLTITTEKADAGLAVAETIEQAIRKMQAEIPLDDNRNAAIQEPIRALNTSQ</sequence>
<gene>
    <name evidence="2" type="ORF">N7530_005458</name>
</gene>
<protein>
    <submittedName>
        <fullName evidence="2">Uncharacterized protein</fullName>
    </submittedName>
</protein>
<reference evidence="2" key="1">
    <citation type="submission" date="2022-12" db="EMBL/GenBank/DDBJ databases">
        <authorList>
            <person name="Petersen C."/>
        </authorList>
    </citation>
    <scope>NUCLEOTIDE SEQUENCE</scope>
    <source>
        <strain evidence="2">IBT 17660</strain>
    </source>
</reference>
<comment type="caution">
    <text evidence="2">The sequence shown here is derived from an EMBL/GenBank/DDBJ whole genome shotgun (WGS) entry which is preliminary data.</text>
</comment>
<organism evidence="2 3">
    <name type="scientific">Penicillium desertorum</name>
    <dbReference type="NCBI Taxonomy" id="1303715"/>
    <lineage>
        <taxon>Eukaryota</taxon>
        <taxon>Fungi</taxon>
        <taxon>Dikarya</taxon>
        <taxon>Ascomycota</taxon>
        <taxon>Pezizomycotina</taxon>
        <taxon>Eurotiomycetes</taxon>
        <taxon>Eurotiomycetidae</taxon>
        <taxon>Eurotiales</taxon>
        <taxon>Aspergillaceae</taxon>
        <taxon>Penicillium</taxon>
    </lineage>
</organism>
<dbReference type="EMBL" id="JAPWDO010000003">
    <property type="protein sequence ID" value="KAJ5479949.1"/>
    <property type="molecule type" value="Genomic_DNA"/>
</dbReference>
<evidence type="ECO:0000313" key="2">
    <source>
        <dbReference type="EMBL" id="KAJ5479949.1"/>
    </source>
</evidence>